<protein>
    <submittedName>
        <fullName evidence="3">Uncharacterized protein</fullName>
    </submittedName>
</protein>
<feature type="compositionally biased region" description="Polar residues" evidence="1">
    <location>
        <begin position="48"/>
        <end position="60"/>
    </location>
</feature>
<feature type="region of interest" description="Disordered" evidence="1">
    <location>
        <begin position="15"/>
        <end position="72"/>
    </location>
</feature>
<name>A0A9D1JWV1_9BACT</name>
<comment type="caution">
    <text evidence="3">The sequence shown here is derived from an EMBL/GenBank/DDBJ whole genome shotgun (WGS) entry which is preliminary data.</text>
</comment>
<reference evidence="3" key="1">
    <citation type="submission" date="2020-10" db="EMBL/GenBank/DDBJ databases">
        <authorList>
            <person name="Gilroy R."/>
        </authorList>
    </citation>
    <scope>NUCLEOTIDE SEQUENCE</scope>
    <source>
        <strain evidence="3">CHK152-2871</strain>
    </source>
</reference>
<accession>A0A9D1JWV1</accession>
<feature type="transmembrane region" description="Helical" evidence="2">
    <location>
        <begin position="145"/>
        <end position="167"/>
    </location>
</feature>
<evidence type="ECO:0000256" key="2">
    <source>
        <dbReference type="SAM" id="Phobius"/>
    </source>
</evidence>
<dbReference type="AlphaFoldDB" id="A0A9D1JWV1"/>
<proteinExistence type="predicted"/>
<dbReference type="Proteomes" id="UP000886865">
    <property type="component" value="Unassembled WGS sequence"/>
</dbReference>
<evidence type="ECO:0000313" key="4">
    <source>
        <dbReference type="Proteomes" id="UP000886865"/>
    </source>
</evidence>
<keyword evidence="2" id="KW-0472">Membrane</keyword>
<evidence type="ECO:0000256" key="1">
    <source>
        <dbReference type="SAM" id="MobiDB-lite"/>
    </source>
</evidence>
<gene>
    <name evidence="3" type="ORF">IAA86_00305</name>
</gene>
<keyword evidence="2" id="KW-1133">Transmembrane helix</keyword>
<reference evidence="3" key="2">
    <citation type="journal article" date="2021" name="PeerJ">
        <title>Extensive microbial diversity within the chicken gut microbiome revealed by metagenomics and culture.</title>
        <authorList>
            <person name="Gilroy R."/>
            <person name="Ravi A."/>
            <person name="Getino M."/>
            <person name="Pursley I."/>
            <person name="Horton D.L."/>
            <person name="Alikhan N.F."/>
            <person name="Baker D."/>
            <person name="Gharbi K."/>
            <person name="Hall N."/>
            <person name="Watson M."/>
            <person name="Adriaenssens E.M."/>
            <person name="Foster-Nyarko E."/>
            <person name="Jarju S."/>
            <person name="Secka A."/>
            <person name="Antonio M."/>
            <person name="Oren A."/>
            <person name="Chaudhuri R.R."/>
            <person name="La Ragione R."/>
            <person name="Hildebrand F."/>
            <person name="Pallen M.J."/>
        </authorList>
    </citation>
    <scope>NUCLEOTIDE SEQUENCE</scope>
    <source>
        <strain evidence="3">CHK152-2871</strain>
    </source>
</reference>
<dbReference type="EMBL" id="DVJQ01000002">
    <property type="protein sequence ID" value="HIS73445.1"/>
    <property type="molecule type" value="Genomic_DNA"/>
</dbReference>
<sequence length="209" mass="24437">MEENFNIDEHINKIKSQMEQVSKDDNPPLSDVPSDILEQLPNDEPSLENYSDNQEENLTQPVADETNQDVQTSQDITNYDEQWHDPFGTSEHDAVKKYVIYISKDFVPYIDNMDKDARSAYVNEAIQLKIDLEGKDRKWHLFKRVLRHVIVSVFTLVIAVPALFWLADKSITATVQNYGYVQKNFEKLYKDKIEREKAVREIQQMRLGL</sequence>
<evidence type="ECO:0000313" key="3">
    <source>
        <dbReference type="EMBL" id="HIS73445.1"/>
    </source>
</evidence>
<keyword evidence="2" id="KW-0812">Transmembrane</keyword>
<organism evidence="3 4">
    <name type="scientific">Candidatus Galligastranaerophilus intestinavium</name>
    <dbReference type="NCBI Taxonomy" id="2840836"/>
    <lineage>
        <taxon>Bacteria</taxon>
        <taxon>Candidatus Galligastranaerophilus</taxon>
    </lineage>
</organism>